<evidence type="ECO:0000313" key="2">
    <source>
        <dbReference type="EMBL" id="GHA72193.1"/>
    </source>
</evidence>
<evidence type="ECO:0000313" key="3">
    <source>
        <dbReference type="Proteomes" id="UP000653644"/>
    </source>
</evidence>
<evidence type="ECO:0000256" key="1">
    <source>
        <dbReference type="SAM" id="MobiDB-lite"/>
    </source>
</evidence>
<protein>
    <recommendedName>
        <fullName evidence="4">PknH-like extracellular domain-containing protein</fullName>
    </recommendedName>
</protein>
<feature type="region of interest" description="Disordered" evidence="1">
    <location>
        <begin position="54"/>
        <end position="75"/>
    </location>
</feature>
<gene>
    <name evidence="2" type="ORF">GCM10010345_88970</name>
</gene>
<comment type="caution">
    <text evidence="2">The sequence shown here is derived from an EMBL/GenBank/DDBJ whole genome shotgun (WGS) entry which is preliminary data.</text>
</comment>
<proteinExistence type="predicted"/>
<dbReference type="EMBL" id="BMVN01000084">
    <property type="protein sequence ID" value="GHA72193.1"/>
    <property type="molecule type" value="Genomic_DNA"/>
</dbReference>
<sequence>MPPTLAPIAHWHGRMVSGGFMTYAATRTRTGRGHVVLAVCGVLLAGCSGLGDGGHRTGPSASSSVTSPAAQRGTGEVTTRFTVDPARVPTTPSAALDLVRAITAGPDSYGPGYVKNPPYESDPAAWPVLGTDCVWRQESLPGDVLATFTRHSRLPAAGPKGEVRTAATVTLHRTVAQADQEMAETLEEALRCPDQQLRATERITGLNSMGSGYGTNGNTTADDYLIEMGTYDNPALGKGSTYYIWNQVRLGPVTIAVVVEGGKGFGQGDLLTVQARAVAGMETKVRTALGVQK</sequence>
<reference evidence="3" key="1">
    <citation type="journal article" date="2019" name="Int. J. Syst. Evol. Microbiol.">
        <title>The Global Catalogue of Microorganisms (GCM) 10K type strain sequencing project: providing services to taxonomists for standard genome sequencing and annotation.</title>
        <authorList>
            <consortium name="The Broad Institute Genomics Platform"/>
            <consortium name="The Broad Institute Genome Sequencing Center for Infectious Disease"/>
            <person name="Wu L."/>
            <person name="Ma J."/>
        </authorList>
    </citation>
    <scope>NUCLEOTIDE SEQUENCE [LARGE SCALE GENOMIC DNA]</scope>
    <source>
        <strain evidence="3">JCM 4733</strain>
    </source>
</reference>
<accession>A0ABQ3DBF4</accession>
<keyword evidence="3" id="KW-1185">Reference proteome</keyword>
<evidence type="ECO:0008006" key="4">
    <source>
        <dbReference type="Google" id="ProtNLM"/>
    </source>
</evidence>
<feature type="compositionally biased region" description="Low complexity" evidence="1">
    <location>
        <begin position="59"/>
        <end position="70"/>
    </location>
</feature>
<name>A0ABQ3DBF4_9ACTN</name>
<dbReference type="Proteomes" id="UP000653644">
    <property type="component" value="Unassembled WGS sequence"/>
</dbReference>
<organism evidence="2 3">
    <name type="scientific">Streptomyces canarius</name>
    <dbReference type="NCBI Taxonomy" id="285453"/>
    <lineage>
        <taxon>Bacteria</taxon>
        <taxon>Bacillati</taxon>
        <taxon>Actinomycetota</taxon>
        <taxon>Actinomycetes</taxon>
        <taxon>Kitasatosporales</taxon>
        <taxon>Streptomycetaceae</taxon>
        <taxon>Streptomyces</taxon>
    </lineage>
</organism>